<accession>A0A1G6TML1</accession>
<protein>
    <submittedName>
        <fullName evidence="2">NAD(P)H dehydrogenase (Quinone)</fullName>
    </submittedName>
</protein>
<dbReference type="AlphaFoldDB" id="A0A1G6TML1"/>
<dbReference type="SUPFAM" id="SSF51735">
    <property type="entry name" value="NAD(P)-binding Rossmann-fold domains"/>
    <property type="match status" value="1"/>
</dbReference>
<dbReference type="InterPro" id="IPR016040">
    <property type="entry name" value="NAD(P)-bd_dom"/>
</dbReference>
<dbReference type="STRING" id="1045774.SAMN05421872_107114"/>
<dbReference type="Gene3D" id="3.40.50.720">
    <property type="entry name" value="NAD(P)-binding Rossmann-like Domain"/>
    <property type="match status" value="1"/>
</dbReference>
<dbReference type="Proteomes" id="UP000199034">
    <property type="component" value="Unassembled WGS sequence"/>
</dbReference>
<dbReference type="Gene3D" id="3.90.25.10">
    <property type="entry name" value="UDP-galactose 4-epimerase, domain 1"/>
    <property type="match status" value="1"/>
</dbReference>
<name>A0A1G6TML1_9ACTN</name>
<dbReference type="EMBL" id="FMZM01000007">
    <property type="protein sequence ID" value="SDD29736.1"/>
    <property type="molecule type" value="Genomic_DNA"/>
</dbReference>
<proteinExistence type="predicted"/>
<keyword evidence="3" id="KW-1185">Reference proteome</keyword>
<dbReference type="Pfam" id="PF13460">
    <property type="entry name" value="NAD_binding_10"/>
    <property type="match status" value="1"/>
</dbReference>
<evidence type="ECO:0000259" key="1">
    <source>
        <dbReference type="Pfam" id="PF13460"/>
    </source>
</evidence>
<gene>
    <name evidence="2" type="ORF">SAMN05421872_107114</name>
</gene>
<organism evidence="2 3">
    <name type="scientific">Nocardioides lianchengensis</name>
    <dbReference type="NCBI Taxonomy" id="1045774"/>
    <lineage>
        <taxon>Bacteria</taxon>
        <taxon>Bacillati</taxon>
        <taxon>Actinomycetota</taxon>
        <taxon>Actinomycetes</taxon>
        <taxon>Propionibacteriales</taxon>
        <taxon>Nocardioidaceae</taxon>
        <taxon>Nocardioides</taxon>
    </lineage>
</organism>
<dbReference type="RefSeq" id="WP_090857532.1">
    <property type="nucleotide sequence ID" value="NZ_FMZM01000007.1"/>
</dbReference>
<reference evidence="2 3" key="1">
    <citation type="submission" date="2016-10" db="EMBL/GenBank/DDBJ databases">
        <authorList>
            <person name="de Groot N.N."/>
        </authorList>
    </citation>
    <scope>NUCLEOTIDE SEQUENCE [LARGE SCALE GENOMIC DNA]</scope>
    <source>
        <strain evidence="2 3">CGMCC 4.6858</strain>
    </source>
</reference>
<evidence type="ECO:0000313" key="2">
    <source>
        <dbReference type="EMBL" id="SDD29736.1"/>
    </source>
</evidence>
<dbReference type="PANTHER" id="PTHR47129:SF1">
    <property type="entry name" value="NMRA-LIKE DOMAIN-CONTAINING PROTEIN"/>
    <property type="match status" value="1"/>
</dbReference>
<dbReference type="InterPro" id="IPR052718">
    <property type="entry name" value="NmrA-type_oxidoreductase"/>
</dbReference>
<evidence type="ECO:0000313" key="3">
    <source>
        <dbReference type="Proteomes" id="UP000199034"/>
    </source>
</evidence>
<dbReference type="InterPro" id="IPR036291">
    <property type="entry name" value="NAD(P)-bd_dom_sf"/>
</dbReference>
<sequence>MTSYLVTGATGTLGHLATQALQTLDPHADLVALARPGADTDALVASGVLVRRGDYDDPASLRAACDGIDRVLLVSSPVLDSATRSRQHLAVLDAVAAAGTRHLVYTSALGSEHDPGHHRTERALTEGPTSYTILRNGLYTEPFVARARWEATTTGVVRSATYGHPVRTASVRDLAMAAARALANPVPGTTLDLNGPGWTYDALARELADRLGRPVHHESVDEAGLGPFGPVHALFRAGLLAQPPDELSRLIGRPPLTVVDVLAAGSG</sequence>
<dbReference type="PANTHER" id="PTHR47129">
    <property type="entry name" value="QUINONE OXIDOREDUCTASE 2"/>
    <property type="match status" value="1"/>
</dbReference>
<dbReference type="OrthoDB" id="5510591at2"/>
<feature type="domain" description="NAD(P)-binding" evidence="1">
    <location>
        <begin position="8"/>
        <end position="185"/>
    </location>
</feature>